<evidence type="ECO:0000313" key="2">
    <source>
        <dbReference type="Proteomes" id="UP001146351"/>
    </source>
</evidence>
<dbReference type="Proteomes" id="UP001146351">
    <property type="component" value="Unassembled WGS sequence"/>
</dbReference>
<keyword evidence="2" id="KW-1185">Reference proteome</keyword>
<accession>A0A9W9HSN2</accession>
<comment type="caution">
    <text evidence="1">The sequence shown here is derived from an EMBL/GenBank/DDBJ whole genome shotgun (WGS) entry which is preliminary data.</text>
</comment>
<sequence length="60" mass="6375">MARGPLLAGAMIQSIVSGNDVVGPIGALDVEPFLENGMVCQLLLWEDKSFVLADESGFRP</sequence>
<gene>
    <name evidence="1" type="ORF">N7492_009524</name>
</gene>
<organism evidence="1 2">
    <name type="scientific">Penicillium capsulatum</name>
    <dbReference type="NCBI Taxonomy" id="69766"/>
    <lineage>
        <taxon>Eukaryota</taxon>
        <taxon>Fungi</taxon>
        <taxon>Dikarya</taxon>
        <taxon>Ascomycota</taxon>
        <taxon>Pezizomycotina</taxon>
        <taxon>Eurotiomycetes</taxon>
        <taxon>Eurotiomycetidae</taxon>
        <taxon>Eurotiales</taxon>
        <taxon>Aspergillaceae</taxon>
        <taxon>Penicillium</taxon>
    </lineage>
</organism>
<dbReference type="EMBL" id="JAPQKO010000006">
    <property type="protein sequence ID" value="KAJ5156721.1"/>
    <property type="molecule type" value="Genomic_DNA"/>
</dbReference>
<name>A0A9W9HSN2_9EURO</name>
<reference evidence="1" key="1">
    <citation type="submission" date="2022-11" db="EMBL/GenBank/DDBJ databases">
        <authorList>
            <person name="Petersen C."/>
        </authorList>
    </citation>
    <scope>NUCLEOTIDE SEQUENCE</scope>
    <source>
        <strain evidence="1">IBT 21917</strain>
    </source>
</reference>
<protein>
    <submittedName>
        <fullName evidence="1">Uncharacterized protein</fullName>
    </submittedName>
</protein>
<dbReference type="AlphaFoldDB" id="A0A9W9HSN2"/>
<proteinExistence type="predicted"/>
<evidence type="ECO:0000313" key="1">
    <source>
        <dbReference type="EMBL" id="KAJ5156721.1"/>
    </source>
</evidence>
<reference evidence="1" key="2">
    <citation type="journal article" date="2023" name="IMA Fungus">
        <title>Comparative genomic study of the Penicillium genus elucidates a diverse pangenome and 15 lateral gene transfer events.</title>
        <authorList>
            <person name="Petersen C."/>
            <person name="Sorensen T."/>
            <person name="Nielsen M.R."/>
            <person name="Sondergaard T.E."/>
            <person name="Sorensen J.L."/>
            <person name="Fitzpatrick D.A."/>
            <person name="Frisvad J.C."/>
            <person name="Nielsen K.L."/>
        </authorList>
    </citation>
    <scope>NUCLEOTIDE SEQUENCE</scope>
    <source>
        <strain evidence="1">IBT 21917</strain>
    </source>
</reference>